<proteinExistence type="predicted"/>
<reference evidence="1" key="1">
    <citation type="submission" date="2019-05" db="EMBL/GenBank/DDBJ databases">
        <title>Metatranscriptomic reconstruction reveals RNA viruses with the potential to shape carbon cycling in soil.</title>
        <authorList>
            <person name="Starr E.P."/>
            <person name="Nuccio E."/>
            <person name="Pett-Ridge J."/>
            <person name="Banfield J.F."/>
            <person name="Firestone M.K."/>
        </authorList>
    </citation>
    <scope>NUCLEOTIDE SEQUENCE</scope>
    <source>
        <strain evidence="1">H1_Rhizo_26_FD_scaffold_1313_e_2774</strain>
    </source>
</reference>
<accession>A0A514D336</accession>
<sequence>MPQIANITIKKNDGVTDVVYTAVVPSAGDKSPAVWRNLTVGTAAGHRPEARLTSRANGTGTARRMDGSYSYPTLVTDTTGKTQVADRFNLQITGVIPLGMPDADLNEAVSQALNFFAAQLPKDSFKSGYAPT</sequence>
<name>A0A514D336_9VIRU</name>
<evidence type="ECO:0000313" key="1">
    <source>
        <dbReference type="EMBL" id="QDH88032.1"/>
    </source>
</evidence>
<gene>
    <name evidence="1" type="ORF">H1Rhizo261313e2774_000002</name>
</gene>
<dbReference type="EMBL" id="MN033797">
    <property type="protein sequence ID" value="QDH88032.1"/>
    <property type="molecule type" value="Genomic_RNA"/>
</dbReference>
<protein>
    <submittedName>
        <fullName evidence="1">Uncharacterized protein</fullName>
    </submittedName>
</protein>
<organism evidence="1">
    <name type="scientific">Leviviridae sp</name>
    <dbReference type="NCBI Taxonomy" id="2027243"/>
    <lineage>
        <taxon>Viruses</taxon>
        <taxon>Riboviria</taxon>
        <taxon>Orthornavirae</taxon>
        <taxon>Lenarviricota</taxon>
        <taxon>Leviviricetes</taxon>
        <taxon>Norzivirales</taxon>
        <taxon>Fiersviridae</taxon>
    </lineage>
</organism>